<name>A0A381X8A1_9ZZZZ</name>
<dbReference type="InterPro" id="IPR006143">
    <property type="entry name" value="RND_pump_MFP"/>
</dbReference>
<proteinExistence type="predicted"/>
<dbReference type="SUPFAM" id="SSF111369">
    <property type="entry name" value="HlyD-like secretion proteins"/>
    <property type="match status" value="1"/>
</dbReference>
<dbReference type="PANTHER" id="PTHR30469">
    <property type="entry name" value="MULTIDRUG RESISTANCE PROTEIN MDTA"/>
    <property type="match status" value="1"/>
</dbReference>
<dbReference type="GO" id="GO:0015562">
    <property type="term" value="F:efflux transmembrane transporter activity"/>
    <property type="evidence" value="ECO:0007669"/>
    <property type="project" value="TreeGrafter"/>
</dbReference>
<dbReference type="GO" id="GO:1990281">
    <property type="term" value="C:efflux pump complex"/>
    <property type="evidence" value="ECO:0007669"/>
    <property type="project" value="TreeGrafter"/>
</dbReference>
<organism evidence="2">
    <name type="scientific">marine metagenome</name>
    <dbReference type="NCBI Taxonomy" id="408172"/>
    <lineage>
        <taxon>unclassified sequences</taxon>
        <taxon>metagenomes</taxon>
        <taxon>ecological metagenomes</taxon>
    </lineage>
</organism>
<dbReference type="PANTHER" id="PTHR30469:SF15">
    <property type="entry name" value="HLYD FAMILY OF SECRETION PROTEINS"/>
    <property type="match status" value="1"/>
</dbReference>
<dbReference type="AlphaFoldDB" id="A0A381X8A1"/>
<gene>
    <name evidence="2" type="ORF">METZ01_LOCUS113251</name>
</gene>
<dbReference type="Pfam" id="PF25954">
    <property type="entry name" value="Beta-barrel_RND_2"/>
    <property type="match status" value="1"/>
</dbReference>
<evidence type="ECO:0000313" key="2">
    <source>
        <dbReference type="EMBL" id="SVA60397.1"/>
    </source>
</evidence>
<sequence length="362" mass="38552">METTDMRGIRKWGVLAASLCAGACGAAQADSGGETSSQEEFIRVINVEVVTLETAPFVEEMRLTAVAVANQDVILAAEESGVIRALYADRGAHVTPGDEIAKIDDGVLSAQVDQARAAAELAAQMWERRRRLWEQDEVGSEIAYLEARYAAEQTGASLAALEERLARTVIRAPFGGVLEDRFVDVGAMVSPGEPVARLVDLDPVKVFAGVPERYATDVAVGASAIMTFDALGEGVYQAPILYVGSTVDPQNRTFPIEVELPNPNGAIKPQMVANMGVTRREVESAVVVPQDALVRVEDGYILYIVVGGLDGQVAEARAVELGPTRRNLVVIEKGVTGGEQLVVVGQRSLAHGDRVNVVESGE</sequence>
<dbReference type="Gene3D" id="2.40.30.170">
    <property type="match status" value="1"/>
</dbReference>
<evidence type="ECO:0000259" key="1">
    <source>
        <dbReference type="Pfam" id="PF25954"/>
    </source>
</evidence>
<reference evidence="2" key="1">
    <citation type="submission" date="2018-05" db="EMBL/GenBank/DDBJ databases">
        <authorList>
            <person name="Lanie J.A."/>
            <person name="Ng W.-L."/>
            <person name="Kazmierczak K.M."/>
            <person name="Andrzejewski T.M."/>
            <person name="Davidsen T.M."/>
            <person name="Wayne K.J."/>
            <person name="Tettelin H."/>
            <person name="Glass J.I."/>
            <person name="Rusch D."/>
            <person name="Podicherti R."/>
            <person name="Tsui H.-C.T."/>
            <person name="Winkler M.E."/>
        </authorList>
    </citation>
    <scope>NUCLEOTIDE SEQUENCE</scope>
</reference>
<dbReference type="EMBL" id="UINC01014102">
    <property type="protein sequence ID" value="SVA60397.1"/>
    <property type="molecule type" value="Genomic_DNA"/>
</dbReference>
<dbReference type="Gene3D" id="1.10.287.470">
    <property type="entry name" value="Helix hairpin bin"/>
    <property type="match status" value="1"/>
</dbReference>
<feature type="domain" description="CusB-like beta-barrel" evidence="1">
    <location>
        <begin position="207"/>
        <end position="278"/>
    </location>
</feature>
<dbReference type="NCBIfam" id="TIGR01730">
    <property type="entry name" value="RND_mfp"/>
    <property type="match status" value="1"/>
</dbReference>
<dbReference type="Gene3D" id="2.40.420.20">
    <property type="match status" value="1"/>
</dbReference>
<dbReference type="Gene3D" id="2.40.50.100">
    <property type="match status" value="1"/>
</dbReference>
<accession>A0A381X8A1</accession>
<protein>
    <recommendedName>
        <fullName evidence="1">CusB-like beta-barrel domain-containing protein</fullName>
    </recommendedName>
</protein>
<dbReference type="InterPro" id="IPR058792">
    <property type="entry name" value="Beta-barrel_RND_2"/>
</dbReference>